<comment type="caution">
    <text evidence="3">The sequence shown here is derived from an EMBL/GenBank/DDBJ whole genome shotgun (WGS) entry which is preliminary data.</text>
</comment>
<gene>
    <name evidence="3" type="ORF">J7T54_004606</name>
</gene>
<dbReference type="EMBL" id="JAGIXG020000005">
    <property type="protein sequence ID" value="KAI6784060.1"/>
    <property type="molecule type" value="Genomic_DNA"/>
</dbReference>
<dbReference type="AlphaFoldDB" id="A0A9P9Y656"/>
<feature type="compositionally biased region" description="Polar residues" evidence="1">
    <location>
        <begin position="360"/>
        <end position="374"/>
    </location>
</feature>
<feature type="region of interest" description="Disordered" evidence="1">
    <location>
        <begin position="272"/>
        <end position="437"/>
    </location>
</feature>
<feature type="compositionally biased region" description="Polar residues" evidence="1">
    <location>
        <begin position="307"/>
        <end position="316"/>
    </location>
</feature>
<dbReference type="Proteomes" id="UP001055219">
    <property type="component" value="Unassembled WGS sequence"/>
</dbReference>
<dbReference type="PANTHER" id="PTHR42029">
    <property type="entry name" value="AN04G07800"/>
    <property type="match status" value="1"/>
</dbReference>
<sequence>MDLMAPTLPQPSGDGAPTTIHTREQIIVEAWGQGFNVGALVFILLTVLCNYRRNVLLHKLILLELVLALGHGFFIFARDPAYGWTLSSTAVALYVSYNVHNVVAWIKIKPFLPRWGGRFFIFTLVAVQPYWVLEVYANFAYFNHLGQGWFDWTRYFEPLARDPWWIFTTVKLVLVIRQNYEYSIVGLVRTSPRFGIMLLCMLLSIAFLITDVVATALLSAQSGINPYWRLALVFKCASDAIFLDDFKSVLDKIAESALKYVANLPSTSKDGGFGSAQVVSGRRSGPGGHPASGRRPSAALRPRHFVQISSHSNSDGNGTGYRDAYGREHPPSRAGGSGPMRGIDETPLSPDGQILAETTIEVSGNDVTYRNPSASGDDRSASQELILSDGSVNNTSQDYGWGEPSRLSSADDDVERGIPMRPMRAKTTDRSRNGVMS</sequence>
<feature type="compositionally biased region" description="Polar residues" evidence="1">
    <location>
        <begin position="382"/>
        <end position="398"/>
    </location>
</feature>
<feature type="transmembrane region" description="Helical" evidence="2">
    <location>
        <begin position="82"/>
        <end position="103"/>
    </location>
</feature>
<dbReference type="PANTHER" id="PTHR42029:SF3">
    <property type="entry name" value="AN04G07800"/>
    <property type="match status" value="1"/>
</dbReference>
<feature type="transmembrane region" description="Helical" evidence="2">
    <location>
        <begin position="30"/>
        <end position="49"/>
    </location>
</feature>
<keyword evidence="2" id="KW-0812">Transmembrane</keyword>
<keyword evidence="2" id="KW-0472">Membrane</keyword>
<evidence type="ECO:0000313" key="4">
    <source>
        <dbReference type="Proteomes" id="UP001055219"/>
    </source>
</evidence>
<reference evidence="3" key="2">
    <citation type="submission" date="2022-07" db="EMBL/GenBank/DDBJ databases">
        <authorList>
            <person name="Goncalves M.F.M."/>
            <person name="Hilario S."/>
            <person name="Van De Peer Y."/>
            <person name="Esteves A.C."/>
            <person name="Alves A."/>
        </authorList>
    </citation>
    <scope>NUCLEOTIDE SEQUENCE</scope>
    <source>
        <strain evidence="3">MUM 19.33</strain>
    </source>
</reference>
<feature type="transmembrane region" description="Helical" evidence="2">
    <location>
        <begin position="115"/>
        <end position="133"/>
    </location>
</feature>
<evidence type="ECO:0000256" key="2">
    <source>
        <dbReference type="SAM" id="Phobius"/>
    </source>
</evidence>
<feature type="transmembrane region" description="Helical" evidence="2">
    <location>
        <begin position="56"/>
        <end position="76"/>
    </location>
</feature>
<dbReference type="OrthoDB" id="8300194at2759"/>
<evidence type="ECO:0000256" key="1">
    <source>
        <dbReference type="SAM" id="MobiDB-lite"/>
    </source>
</evidence>
<reference evidence="3" key="1">
    <citation type="journal article" date="2021" name="J Fungi (Basel)">
        <title>Genomic and Metabolomic Analyses of the Marine Fungus Emericellopsis cladophorae: Insights into Saltwater Adaptability Mechanisms and Its Biosynthetic Potential.</title>
        <authorList>
            <person name="Goncalves M.F.M."/>
            <person name="Hilario S."/>
            <person name="Van de Peer Y."/>
            <person name="Esteves A.C."/>
            <person name="Alves A."/>
        </authorList>
    </citation>
    <scope>NUCLEOTIDE SEQUENCE</scope>
    <source>
        <strain evidence="3">MUM 19.33</strain>
    </source>
</reference>
<feature type="compositionally biased region" description="Basic and acidic residues" evidence="1">
    <location>
        <begin position="426"/>
        <end position="437"/>
    </location>
</feature>
<protein>
    <submittedName>
        <fullName evidence="3">Uncharacterized protein</fullName>
    </submittedName>
</protein>
<keyword evidence="4" id="KW-1185">Reference proteome</keyword>
<evidence type="ECO:0000313" key="3">
    <source>
        <dbReference type="EMBL" id="KAI6784060.1"/>
    </source>
</evidence>
<dbReference type="RefSeq" id="XP_051364916.1">
    <property type="nucleotide sequence ID" value="XM_051503277.1"/>
</dbReference>
<feature type="transmembrane region" description="Helical" evidence="2">
    <location>
        <begin position="196"/>
        <end position="220"/>
    </location>
</feature>
<keyword evidence="2" id="KW-1133">Transmembrane helix</keyword>
<proteinExistence type="predicted"/>
<name>A0A9P9Y656_9HYPO</name>
<organism evidence="3 4">
    <name type="scientific">Emericellopsis cladophorae</name>
    <dbReference type="NCBI Taxonomy" id="2686198"/>
    <lineage>
        <taxon>Eukaryota</taxon>
        <taxon>Fungi</taxon>
        <taxon>Dikarya</taxon>
        <taxon>Ascomycota</taxon>
        <taxon>Pezizomycotina</taxon>
        <taxon>Sordariomycetes</taxon>
        <taxon>Hypocreomycetidae</taxon>
        <taxon>Hypocreales</taxon>
        <taxon>Bionectriaceae</taxon>
        <taxon>Emericellopsis</taxon>
    </lineage>
</organism>
<dbReference type="GeneID" id="75831092"/>
<accession>A0A9P9Y656</accession>